<sequence>MMTLCRATLVVLICSSIGVSGQENCVDLLNAANGGLSSGPYIVYNGGKCINVYCQFNHGHVLTFLSPMTSGCVDMSRLYNNKTVAIVYHIRADAKQHIATLKQLGKFSNVPLSVQFNANVEYQGPINSAMAPYVFVGFIPKHMTKLHDIQGWNVNGKDFTFVNCDANPNSYFAALFNAYHKGYTNYVGYYNKLMFAWYDLSTAVPTHEYLPRNFFTPFFEIHHGGCGGFSRGTNVPDIQGVAVGVRSEITCANPIPVQHASLSFPGLSPGNSVTYTCEPGYIIVSGDAVRTCHGLGGWTGTKPKCQVQNCVTMQNNAAGKLKSGLYQINRGGMNFHIYCNYGNGDGYVYVSPSVPGDVDLNMASLSDDSSLVKVIHRRHDGKQYEATIQQITAFNTLPVSVQFNKHDGYKGILNAAMGPYVFTGFIPLSHNVKGGVQGWKVNGKEFTFTNCDGNPNSYFAVLFNAKKAAYTSYKGWRNNLMYAWYDLSTPVPVSDSLPAAMFSKDYEIHHGGCGGYSIGTTVSDVTGVMIGQRFIITCSEPDDVRDATKTFDDVKPGSIVTFICNPGYTSSGDLVRTCTSTGGWSGVQPTCTRLIQMPLSAFELLANITPY</sequence>
<evidence type="ECO:0000256" key="2">
    <source>
        <dbReference type="ARBA" id="ARBA00022737"/>
    </source>
</evidence>
<feature type="signal peptide" evidence="5">
    <location>
        <begin position="1"/>
        <end position="21"/>
    </location>
</feature>
<dbReference type="PANTHER" id="PTHR45656">
    <property type="entry name" value="PROTEIN CBR-CLEC-78"/>
    <property type="match status" value="1"/>
</dbReference>
<dbReference type="InterPro" id="IPR035976">
    <property type="entry name" value="Sushi/SCR/CCP_sf"/>
</dbReference>
<evidence type="ECO:0000256" key="3">
    <source>
        <dbReference type="ARBA" id="ARBA00023157"/>
    </source>
</evidence>
<proteinExistence type="predicted"/>
<dbReference type="SUPFAM" id="SSF57535">
    <property type="entry name" value="Complement control module/SCR domain"/>
    <property type="match status" value="2"/>
</dbReference>
<name>A0A9D4LH93_DREPO</name>
<gene>
    <name evidence="7" type="ORF">DPMN_100300</name>
</gene>
<dbReference type="PANTHER" id="PTHR45656:SF4">
    <property type="entry name" value="PROTEIN CBR-CLEC-78"/>
    <property type="match status" value="1"/>
</dbReference>
<comment type="caution">
    <text evidence="4">Lacks conserved residue(s) required for the propagation of feature annotation.</text>
</comment>
<dbReference type="PROSITE" id="PS50923">
    <property type="entry name" value="SUSHI"/>
    <property type="match status" value="2"/>
</dbReference>
<dbReference type="Gene3D" id="2.10.70.10">
    <property type="entry name" value="Complement Module, domain 1"/>
    <property type="match status" value="2"/>
</dbReference>
<dbReference type="Proteomes" id="UP000828390">
    <property type="component" value="Unassembled WGS sequence"/>
</dbReference>
<dbReference type="SMART" id="SM00032">
    <property type="entry name" value="CCP"/>
    <property type="match status" value="2"/>
</dbReference>
<reference evidence="7" key="2">
    <citation type="submission" date="2020-11" db="EMBL/GenBank/DDBJ databases">
        <authorList>
            <person name="McCartney M.A."/>
            <person name="Auch B."/>
            <person name="Kono T."/>
            <person name="Mallez S."/>
            <person name="Becker A."/>
            <person name="Gohl D.M."/>
            <person name="Silverstein K.A.T."/>
            <person name="Koren S."/>
            <person name="Bechman K.B."/>
            <person name="Herman A."/>
            <person name="Abrahante J.E."/>
            <person name="Garbe J."/>
        </authorList>
    </citation>
    <scope>NUCLEOTIDE SEQUENCE</scope>
    <source>
        <strain evidence="7">Duluth1</strain>
        <tissue evidence="7">Whole animal</tissue>
    </source>
</reference>
<dbReference type="InterPro" id="IPR051277">
    <property type="entry name" value="SEZ6_CSMD_C4BPB_Regulators"/>
</dbReference>
<evidence type="ECO:0000256" key="4">
    <source>
        <dbReference type="PROSITE-ProRule" id="PRU00302"/>
    </source>
</evidence>
<reference evidence="7" key="1">
    <citation type="journal article" date="2019" name="bioRxiv">
        <title>The Genome of the Zebra Mussel, Dreissena polymorpha: A Resource for Invasive Species Research.</title>
        <authorList>
            <person name="McCartney M.A."/>
            <person name="Auch B."/>
            <person name="Kono T."/>
            <person name="Mallez S."/>
            <person name="Zhang Y."/>
            <person name="Obille A."/>
            <person name="Becker A."/>
            <person name="Abrahante J.E."/>
            <person name="Garbe J."/>
            <person name="Badalamenti J.P."/>
            <person name="Herman A."/>
            <person name="Mangelson H."/>
            <person name="Liachko I."/>
            <person name="Sullivan S."/>
            <person name="Sone E.D."/>
            <person name="Koren S."/>
            <person name="Silverstein K.A.T."/>
            <person name="Beckman K.B."/>
            <person name="Gohl D.M."/>
        </authorList>
    </citation>
    <scope>NUCLEOTIDE SEQUENCE</scope>
    <source>
        <strain evidence="7">Duluth1</strain>
        <tissue evidence="7">Whole animal</tissue>
    </source>
</reference>
<keyword evidence="8" id="KW-1185">Reference proteome</keyword>
<dbReference type="Pfam" id="PF00084">
    <property type="entry name" value="Sushi"/>
    <property type="match status" value="2"/>
</dbReference>
<evidence type="ECO:0000313" key="8">
    <source>
        <dbReference type="Proteomes" id="UP000828390"/>
    </source>
</evidence>
<feature type="disulfide bond" evidence="4">
    <location>
        <begin position="564"/>
        <end position="591"/>
    </location>
</feature>
<dbReference type="AlphaFoldDB" id="A0A9D4LH93"/>
<evidence type="ECO:0000313" key="7">
    <source>
        <dbReference type="EMBL" id="KAH3857688.1"/>
    </source>
</evidence>
<dbReference type="InterPro" id="IPR000436">
    <property type="entry name" value="Sushi_SCR_CCP_dom"/>
</dbReference>
<keyword evidence="2" id="KW-0677">Repeat</keyword>
<dbReference type="EMBL" id="JAIWYP010000003">
    <property type="protein sequence ID" value="KAH3857688.1"/>
    <property type="molecule type" value="Genomic_DNA"/>
</dbReference>
<evidence type="ECO:0000256" key="1">
    <source>
        <dbReference type="ARBA" id="ARBA00022729"/>
    </source>
</evidence>
<organism evidence="7 8">
    <name type="scientific">Dreissena polymorpha</name>
    <name type="common">Zebra mussel</name>
    <name type="synonym">Mytilus polymorpha</name>
    <dbReference type="NCBI Taxonomy" id="45954"/>
    <lineage>
        <taxon>Eukaryota</taxon>
        <taxon>Metazoa</taxon>
        <taxon>Spiralia</taxon>
        <taxon>Lophotrochozoa</taxon>
        <taxon>Mollusca</taxon>
        <taxon>Bivalvia</taxon>
        <taxon>Autobranchia</taxon>
        <taxon>Heteroconchia</taxon>
        <taxon>Euheterodonta</taxon>
        <taxon>Imparidentia</taxon>
        <taxon>Neoheterodontei</taxon>
        <taxon>Myida</taxon>
        <taxon>Dreissenoidea</taxon>
        <taxon>Dreissenidae</taxon>
        <taxon>Dreissena</taxon>
    </lineage>
</organism>
<feature type="domain" description="Sushi" evidence="6">
    <location>
        <begin position="249"/>
        <end position="307"/>
    </location>
</feature>
<evidence type="ECO:0000259" key="6">
    <source>
        <dbReference type="PROSITE" id="PS50923"/>
    </source>
</evidence>
<dbReference type="CDD" id="cd00033">
    <property type="entry name" value="CCP"/>
    <property type="match status" value="2"/>
</dbReference>
<accession>A0A9D4LH93</accession>
<keyword evidence="3 4" id="KW-1015">Disulfide bond</keyword>
<keyword evidence="4" id="KW-0768">Sushi</keyword>
<protein>
    <recommendedName>
        <fullName evidence="6">Sushi domain-containing protein</fullName>
    </recommendedName>
</protein>
<feature type="domain" description="Sushi" evidence="6">
    <location>
        <begin position="536"/>
        <end position="593"/>
    </location>
</feature>
<comment type="caution">
    <text evidence="7">The sequence shown here is derived from an EMBL/GenBank/DDBJ whole genome shotgun (WGS) entry which is preliminary data.</text>
</comment>
<dbReference type="OrthoDB" id="6059867at2759"/>
<feature type="chain" id="PRO_5038898997" description="Sushi domain-containing protein" evidence="5">
    <location>
        <begin position="22"/>
        <end position="611"/>
    </location>
</feature>
<evidence type="ECO:0000256" key="5">
    <source>
        <dbReference type="SAM" id="SignalP"/>
    </source>
</evidence>
<keyword evidence="1 5" id="KW-0732">Signal</keyword>